<name>A0A8T1TIW1_9STRA</name>
<evidence type="ECO:0000313" key="2">
    <source>
        <dbReference type="Proteomes" id="UP000688947"/>
    </source>
</evidence>
<accession>A0A8T1TIW1</accession>
<dbReference type="AlphaFoldDB" id="A0A8T1TIW1"/>
<gene>
    <name evidence="1" type="ORF">JG687_00019658</name>
</gene>
<dbReference type="Proteomes" id="UP000688947">
    <property type="component" value="Unassembled WGS sequence"/>
</dbReference>
<organism evidence="1 2">
    <name type="scientific">Phytophthora cactorum</name>
    <dbReference type="NCBI Taxonomy" id="29920"/>
    <lineage>
        <taxon>Eukaryota</taxon>
        <taxon>Sar</taxon>
        <taxon>Stramenopiles</taxon>
        <taxon>Oomycota</taxon>
        <taxon>Peronosporomycetes</taxon>
        <taxon>Peronosporales</taxon>
        <taxon>Peronosporaceae</taxon>
        <taxon>Phytophthora</taxon>
    </lineage>
</organism>
<sequence length="221" mass="25305">MTQLLMHCGEDEGEYMEVVSVWALVYMYALNVRSEKTVLPPFLWGEYRSGVLARPGRFQRRYRMSYDAFSQLCCWLEPTLRILHPYSSVHSDIVLHYTLWWLAGGGSYDDISAIAMMFVPTFFRYVNSGMTALLACEELAIKFPATRDEMKAQSEAFATKSLGGVLKGCIGSVDGWLCKIKTPTKREAGHVTSFFVLDIITATVFVYRRHPIIYLDLHRFQ</sequence>
<comment type="caution">
    <text evidence="1">The sequence shown here is derived from an EMBL/GenBank/DDBJ whole genome shotgun (WGS) entry which is preliminary data.</text>
</comment>
<protein>
    <submittedName>
        <fullName evidence="1">Uncharacterized protein</fullName>
    </submittedName>
</protein>
<evidence type="ECO:0000313" key="1">
    <source>
        <dbReference type="EMBL" id="KAG6941426.1"/>
    </source>
</evidence>
<dbReference type="EMBL" id="JAENGZ010003561">
    <property type="protein sequence ID" value="KAG6941426.1"/>
    <property type="molecule type" value="Genomic_DNA"/>
</dbReference>
<reference evidence="1" key="1">
    <citation type="submission" date="2021-01" db="EMBL/GenBank/DDBJ databases">
        <title>Phytophthora aleatoria, a newly-described species from Pinus radiata is distinct from Phytophthora cactorum isolates based on comparative genomics.</title>
        <authorList>
            <person name="Mcdougal R."/>
            <person name="Panda P."/>
            <person name="Williams N."/>
            <person name="Studholme D.J."/>
        </authorList>
    </citation>
    <scope>NUCLEOTIDE SEQUENCE</scope>
    <source>
        <strain evidence="1">NZFS 3830</strain>
    </source>
</reference>
<proteinExistence type="predicted"/>
<dbReference type="OrthoDB" id="122770at2759"/>